<dbReference type="EMBL" id="CAMXCT010000243">
    <property type="protein sequence ID" value="CAI3976082.1"/>
    <property type="molecule type" value="Genomic_DNA"/>
</dbReference>
<dbReference type="PANTHER" id="PTHR10827:SF98">
    <property type="entry name" value="45 KDA CALCIUM-BINDING PROTEIN"/>
    <property type="match status" value="1"/>
</dbReference>
<sequence length="714" mass="80534">MLRWHWCLFLVWIATLSPVISQEEDEMPDDQDISEEAMSPEQLRALHAKFDQNGDGKVSLSEVLDFARHMSKAIAGKDVSAILEEIDTDKDGKLSLQEHLNDLHQQADGGDEAEMKELESRKVVETAKFKAADVDKDQVLSAHEVASLFYPETNPAVLEVVVQDTMKMKDKDGDGVLSAKEFWEFGEEDGEEQLSEEEMQDFQKLDKDGNGVLNMEELRAWESGLFHTEAAMIKLIQIADKDGDMQATAEELENAREELANSDAQYHLIEWAEHHELSKRSALPEVQSDLIDMDYDSPVPQYPDFVGEAQPGLEEQRATPIARAKAALLRALATPWPRRGITVLVVCHGASHDYVTEALDLLSAGSGRDWQGAGQALAPGSVRLDRQVPFCVDHVAITTLLRQPDGLFTLYGFNEKVPRLLASAWQRTFRWRLQPGEMLLFNYKINLFKEEHGDLTSQEKILLTNMKRTVKLFQNITGDASEVEMWDDNSCLTALKELHMKEGLPLAFAFKTEVVGMIRSDLCRLVMLYNSGGYYFDTDLAPLAALQRALDPRATFVTVRTSERSLSGGGFFQAFLATAPKHPVIRRSLKNFKIWYDKYWIPGQDQNDFRMKTARGNIGCALLQRSFQEWSASTSKSPLLLHQSGHVSQFFDEWQFKVRGSGITPKEPDEFSSSLCDWGAVDSRTHTMVAVSRVYSRKDRWLCEVSSWLGIGLA</sequence>
<dbReference type="InterPro" id="IPR011992">
    <property type="entry name" value="EF-hand-dom_pair"/>
</dbReference>
<feature type="signal peptide" evidence="5">
    <location>
        <begin position="1"/>
        <end position="21"/>
    </location>
</feature>
<dbReference type="SMART" id="SM00054">
    <property type="entry name" value="EFh"/>
    <property type="match status" value="5"/>
</dbReference>
<dbReference type="SUPFAM" id="SSF47473">
    <property type="entry name" value="EF-hand"/>
    <property type="match status" value="2"/>
</dbReference>
<dbReference type="OrthoDB" id="409543at2759"/>
<evidence type="ECO:0000313" key="9">
    <source>
        <dbReference type="EMBL" id="CAL4763394.1"/>
    </source>
</evidence>
<dbReference type="SUPFAM" id="SSF53448">
    <property type="entry name" value="Nucleotide-diphospho-sugar transferases"/>
    <property type="match status" value="1"/>
</dbReference>
<keyword evidence="4" id="KW-0175">Coiled coil</keyword>
<keyword evidence="1" id="KW-0479">Metal-binding</keyword>
<dbReference type="Pfam" id="PF13202">
    <property type="entry name" value="EF-hand_5"/>
    <property type="match status" value="2"/>
</dbReference>
<evidence type="ECO:0000256" key="3">
    <source>
        <dbReference type="ARBA" id="ARBA00022837"/>
    </source>
</evidence>
<dbReference type="EMBL" id="CAMXCT020000243">
    <property type="protein sequence ID" value="CAL1129457.1"/>
    <property type="molecule type" value="Genomic_DNA"/>
</dbReference>
<dbReference type="Proteomes" id="UP001152797">
    <property type="component" value="Unassembled WGS sequence"/>
</dbReference>
<dbReference type="Gene3D" id="1.10.238.10">
    <property type="entry name" value="EF-hand"/>
    <property type="match status" value="3"/>
</dbReference>
<dbReference type="PROSITE" id="PS00018">
    <property type="entry name" value="EF_HAND_1"/>
    <property type="match status" value="3"/>
</dbReference>
<dbReference type="InterPro" id="IPR029044">
    <property type="entry name" value="Nucleotide-diphossugar_trans"/>
</dbReference>
<keyword evidence="3" id="KW-0106">Calcium</keyword>
<reference evidence="8" key="2">
    <citation type="submission" date="2024-04" db="EMBL/GenBank/DDBJ databases">
        <authorList>
            <person name="Chen Y."/>
            <person name="Shah S."/>
            <person name="Dougan E. K."/>
            <person name="Thang M."/>
            <person name="Chan C."/>
        </authorList>
    </citation>
    <scope>NUCLEOTIDE SEQUENCE [LARGE SCALE GENOMIC DNA]</scope>
</reference>
<dbReference type="InterPro" id="IPR007577">
    <property type="entry name" value="GlycoTrfase_DXD_sugar-bd_CS"/>
</dbReference>
<feature type="domain" description="EF-hand" evidence="6">
    <location>
        <begin position="157"/>
        <end position="192"/>
    </location>
</feature>
<evidence type="ECO:0000259" key="6">
    <source>
        <dbReference type="PROSITE" id="PS50222"/>
    </source>
</evidence>
<feature type="domain" description="EF-hand" evidence="6">
    <location>
        <begin position="74"/>
        <end position="109"/>
    </location>
</feature>
<keyword evidence="2" id="KW-0677">Repeat</keyword>
<evidence type="ECO:0000313" key="10">
    <source>
        <dbReference type="Proteomes" id="UP001152797"/>
    </source>
</evidence>
<keyword evidence="5" id="KW-0732">Signal</keyword>
<feature type="domain" description="EF-hand" evidence="6">
    <location>
        <begin position="227"/>
        <end position="262"/>
    </location>
</feature>
<dbReference type="PANTHER" id="PTHR10827">
    <property type="entry name" value="RETICULOCALBIN"/>
    <property type="match status" value="1"/>
</dbReference>
<dbReference type="AlphaFoldDB" id="A0A9P1BMJ3"/>
<proteinExistence type="predicted"/>
<evidence type="ECO:0000313" key="8">
    <source>
        <dbReference type="EMBL" id="CAL1129457.1"/>
    </source>
</evidence>
<evidence type="ECO:0000256" key="2">
    <source>
        <dbReference type="ARBA" id="ARBA00022737"/>
    </source>
</evidence>
<accession>A0A9P1BMJ3</accession>
<feature type="coiled-coil region" evidence="4">
    <location>
        <begin position="238"/>
        <end position="265"/>
    </location>
</feature>
<feature type="chain" id="PRO_5043269609" evidence="5">
    <location>
        <begin position="22"/>
        <end position="714"/>
    </location>
</feature>
<dbReference type="InterPro" id="IPR018247">
    <property type="entry name" value="EF_Hand_1_Ca_BS"/>
</dbReference>
<evidence type="ECO:0000256" key="1">
    <source>
        <dbReference type="ARBA" id="ARBA00022723"/>
    </source>
</evidence>
<evidence type="ECO:0000256" key="5">
    <source>
        <dbReference type="SAM" id="SignalP"/>
    </source>
</evidence>
<dbReference type="EMBL" id="CAMXCT030000243">
    <property type="protein sequence ID" value="CAL4763394.1"/>
    <property type="molecule type" value="Genomic_DNA"/>
</dbReference>
<evidence type="ECO:0000256" key="4">
    <source>
        <dbReference type="SAM" id="Coils"/>
    </source>
</evidence>
<feature type="domain" description="EF-hand" evidence="6">
    <location>
        <begin position="38"/>
        <end position="73"/>
    </location>
</feature>
<organism evidence="7">
    <name type="scientific">Cladocopium goreaui</name>
    <dbReference type="NCBI Taxonomy" id="2562237"/>
    <lineage>
        <taxon>Eukaryota</taxon>
        <taxon>Sar</taxon>
        <taxon>Alveolata</taxon>
        <taxon>Dinophyceae</taxon>
        <taxon>Suessiales</taxon>
        <taxon>Symbiodiniaceae</taxon>
        <taxon>Cladocopium</taxon>
    </lineage>
</organism>
<evidence type="ECO:0000313" key="7">
    <source>
        <dbReference type="EMBL" id="CAI3976082.1"/>
    </source>
</evidence>
<dbReference type="GO" id="GO:0005783">
    <property type="term" value="C:endoplasmic reticulum"/>
    <property type="evidence" value="ECO:0007669"/>
    <property type="project" value="TreeGrafter"/>
</dbReference>
<keyword evidence="10" id="KW-1185">Reference proteome</keyword>
<dbReference type="Pfam" id="PF13499">
    <property type="entry name" value="EF-hand_7"/>
    <property type="match status" value="1"/>
</dbReference>
<dbReference type="InterPro" id="IPR002048">
    <property type="entry name" value="EF_hand_dom"/>
</dbReference>
<comment type="caution">
    <text evidence="7">The sequence shown here is derived from an EMBL/GenBank/DDBJ whole genome shotgun (WGS) entry which is preliminary data.</text>
</comment>
<dbReference type="PROSITE" id="PS50222">
    <property type="entry name" value="EF_HAND_2"/>
    <property type="match status" value="4"/>
</dbReference>
<dbReference type="Pfam" id="PF04488">
    <property type="entry name" value="Gly_transf_sug"/>
    <property type="match status" value="1"/>
</dbReference>
<gene>
    <name evidence="7" type="ORF">C1SCF055_LOCUS4338</name>
</gene>
<dbReference type="Gene3D" id="3.90.550.20">
    <property type="match status" value="1"/>
</dbReference>
<reference evidence="7" key="1">
    <citation type="submission" date="2022-10" db="EMBL/GenBank/DDBJ databases">
        <authorList>
            <person name="Chen Y."/>
            <person name="Dougan E. K."/>
            <person name="Chan C."/>
            <person name="Rhodes N."/>
            <person name="Thang M."/>
        </authorList>
    </citation>
    <scope>NUCLEOTIDE SEQUENCE</scope>
</reference>
<dbReference type="GO" id="GO:0005509">
    <property type="term" value="F:calcium ion binding"/>
    <property type="evidence" value="ECO:0007669"/>
    <property type="project" value="InterPro"/>
</dbReference>
<name>A0A9P1BMJ3_9DINO</name>
<protein>
    <submittedName>
        <fullName evidence="9">Reticulocalbin-1</fullName>
    </submittedName>
</protein>